<keyword evidence="7" id="KW-1185">Reference proteome</keyword>
<dbReference type="GO" id="GO:0070212">
    <property type="term" value="P:protein poly-ADP-ribosylation"/>
    <property type="evidence" value="ECO:0007669"/>
    <property type="project" value="TreeGrafter"/>
</dbReference>
<reference evidence="6" key="1">
    <citation type="submission" date="2020-04" db="EMBL/GenBank/DDBJ databases">
        <authorList>
            <person name="Alioto T."/>
            <person name="Alioto T."/>
            <person name="Gomez Garrido J."/>
        </authorList>
    </citation>
    <scope>NUCLEOTIDE SEQUENCE</scope>
    <source>
        <strain evidence="6">A484AB</strain>
    </source>
</reference>
<evidence type="ECO:0000256" key="3">
    <source>
        <dbReference type="ARBA" id="ARBA00022679"/>
    </source>
</evidence>
<dbReference type="FunFam" id="3.90.228.10:FF:000008">
    <property type="entry name" value="Poly [ADP-ribose] polymerase"/>
    <property type="match status" value="1"/>
</dbReference>
<evidence type="ECO:0000313" key="6">
    <source>
        <dbReference type="EMBL" id="CAB3992454.1"/>
    </source>
</evidence>
<protein>
    <submittedName>
        <fullName evidence="6">Poly [ADP-ribose] polymerase 14</fullName>
    </submittedName>
</protein>
<dbReference type="Gene3D" id="3.90.228.10">
    <property type="match status" value="1"/>
</dbReference>
<dbReference type="SMART" id="SM00506">
    <property type="entry name" value="A1pp"/>
    <property type="match status" value="2"/>
</dbReference>
<dbReference type="InterPro" id="IPR000504">
    <property type="entry name" value="RRM_dom"/>
</dbReference>
<keyword evidence="4" id="KW-0520">NAD</keyword>
<dbReference type="PROSITE" id="PS51059">
    <property type="entry name" value="PARP_CATALYTIC"/>
    <property type="match status" value="1"/>
</dbReference>
<dbReference type="SMART" id="SM00360">
    <property type="entry name" value="RRM"/>
    <property type="match status" value="2"/>
</dbReference>
<dbReference type="InterPro" id="IPR057049">
    <property type="entry name" value="PARP14_KH_8"/>
</dbReference>
<sequence length="1583" mass="178177">MAGLSEQSIDPKRTVVVLNFPSNVGEDELTIHFQKGKNGGGDVGDVLLDGSVAFVTFDMHEVATSVLNHPEQVINGSRIEVHSYELWSRNKKKQGSPAVDKQEVSQPEDAANKVTTTFVNSINISTPKTPLPCLLKAKEDLVVVIFAKAKKDSRDFLPLFLVWHLFPQKKANEKALQLDCNLNVSSVFEPTHDRSILLAKNLNPQTKKETFVSFVEFVKNADVLNVVFGKGGKAIVILNSEIDEDYPSKESLKKDMKLDGSIISLEFARLTKGIRIGNIPAGTSSDDVKYKFSSRKICGGQVTEVKLNKKSGVANVYFEKCSVVSELVKKEHKFEGVPVTVIPYYDDFEELQEITTKTTEFAGGYNIEPLVMDYLLNKQKIETKFDFKSMKYNEEKSRFHFTKDFEDPNLAQEFENKLKEFLHSFVKEEVKIPKAVFEKVKEALEGKKAEFKAIQVDFRFDGYRVTLIGKREDIALKKQSIEAMIDRISEEAKFKSTELVIHDKNKLKFLSFIDYFKNIMSEFRGVEIHGMESSSGKLSLVGTAEKTEGVKIKISEDLKEISEIDVKMSGRQIDFLQRTKCQIVNDELKNYCIMLMLISVNGLQAKIFSLTKCGYNEVELLLNIVQTKTAEKCVKFDKETASLLKKSEKLQEFKKRQFEKNQVMIYPDLAEPCNIWIVCEKSKMDKVEDELSGLADKKKIISGKLKFADPMRLRFLKQHCCDKIKEKEHRCKAEGVVVVDSGSDSLEVKGTKAGREEMIIFLTNLCRNVVFKAYPLTEPGMKKQMSMEATNAIISEIEKKHKCLIKPEFRPSVQVHRESRELAAAVPDEWIAVRDKEVKMPSGQRITIVVGDLAQQKVDVIVNTTNERVDFSNPCGKALLSVAGNELLNECKRIGSLQKGEMASTGPAKLNCKRVYHVRSSSWNNGNGALILRQLIKKCLDQVENDRLTSIAIPAIGTGTLGFPRREVAKIFFEEVRGYLTAHPQSAVNDIRFVAYSSDQATVGAFLDAVQKFKSVISSPPSRSVSRLFARSEVITNAGNLNNITPIEKLDGSLELSLASKNLTVQIVCSDISKERTDLIMHVVNETFSFDGGVAKALIRAGGDSIVQECKALGRPALFSTRYTNAGRLNVRQIAHVVAPGSMKVADLRICLEKFFDDVIKKNIFSISFSAIGAGALGRSENESANLIFDTLSRIAESKNLASLSLVRIVIVDKVKFINFKDATKTYFASRDASSLNTQQGEAYFHSSGATSLARVEEFNRGHLDEMVLARPTQTTARYGSTSIKIYSDNRSKIDKVWQELKRKISENILEKIINDNVITKFSFLDHEKLCKLEGEYDVRIEVDSSRGMIRIKGHSVDVANVQEKIGEILKDIKDNERKFEGHRTTTSYWDSSLIVGRFNKFNLSASSKEYKDVEAAFHRTAPNQIIRIERIENREIYEHYNLKRQAMVNKYGSNLAGKELMLFHGTSRENIEKINAGGFDRSFAGKNGKAYGRGVYFARDANYSCNTTFSPPDSQGLRYMYYAKVLVGEYTQGNPNMLVAPNKRSADPNETFDSVVDNIANPKIFVIFKDYVCYTEYLITFR</sequence>
<dbReference type="CDD" id="cd01439">
    <property type="entry name" value="TCCD_inducible_PARP_like"/>
    <property type="match status" value="1"/>
</dbReference>
<accession>A0A7D9HUU5</accession>
<dbReference type="GO" id="GO:0003950">
    <property type="term" value="F:NAD+ poly-ADP-ribosyltransferase activity"/>
    <property type="evidence" value="ECO:0007669"/>
    <property type="project" value="UniProtKB-UniRule"/>
</dbReference>
<dbReference type="OrthoDB" id="10052316at2759"/>
<dbReference type="Pfam" id="PF00644">
    <property type="entry name" value="PARP"/>
    <property type="match status" value="1"/>
</dbReference>
<dbReference type="GO" id="GO:0003723">
    <property type="term" value="F:RNA binding"/>
    <property type="evidence" value="ECO:0007669"/>
    <property type="project" value="UniProtKB-UniRule"/>
</dbReference>
<dbReference type="Gene3D" id="3.30.70.330">
    <property type="match status" value="2"/>
</dbReference>
<proteinExistence type="predicted"/>
<comment type="caution">
    <text evidence="6">The sequence shown here is derived from an EMBL/GenBank/DDBJ whole genome shotgun (WGS) entry which is preliminary data.</text>
</comment>
<dbReference type="SUPFAM" id="SSF54928">
    <property type="entry name" value="RNA-binding domain, RBD"/>
    <property type="match status" value="1"/>
</dbReference>
<evidence type="ECO:0000256" key="5">
    <source>
        <dbReference type="ARBA" id="ARBA00023242"/>
    </source>
</evidence>
<keyword evidence="5" id="KW-0539">Nucleus</keyword>
<dbReference type="GO" id="GO:0003714">
    <property type="term" value="F:transcription corepressor activity"/>
    <property type="evidence" value="ECO:0007669"/>
    <property type="project" value="TreeGrafter"/>
</dbReference>
<dbReference type="InterPro" id="IPR035979">
    <property type="entry name" value="RBD_domain_sf"/>
</dbReference>
<evidence type="ECO:0000256" key="4">
    <source>
        <dbReference type="ARBA" id="ARBA00023027"/>
    </source>
</evidence>
<comment type="subcellular location">
    <subcellularLocation>
        <location evidence="1">Nucleus</location>
    </subcellularLocation>
</comment>
<organism evidence="6 7">
    <name type="scientific">Paramuricea clavata</name>
    <name type="common">Red gorgonian</name>
    <name type="synonym">Violescent sea-whip</name>
    <dbReference type="NCBI Taxonomy" id="317549"/>
    <lineage>
        <taxon>Eukaryota</taxon>
        <taxon>Metazoa</taxon>
        <taxon>Cnidaria</taxon>
        <taxon>Anthozoa</taxon>
        <taxon>Octocorallia</taxon>
        <taxon>Malacalcyonacea</taxon>
        <taxon>Plexauridae</taxon>
        <taxon>Paramuricea</taxon>
    </lineage>
</organism>
<dbReference type="Pfam" id="PF01661">
    <property type="entry name" value="Macro"/>
    <property type="match status" value="2"/>
</dbReference>
<dbReference type="PANTHER" id="PTHR14453:SF102">
    <property type="entry name" value="PROTEIN MONO-ADP-RIBOSYLTRANSFERASE PARP14-LIKE"/>
    <property type="match status" value="1"/>
</dbReference>
<dbReference type="GO" id="GO:0005634">
    <property type="term" value="C:nucleus"/>
    <property type="evidence" value="ECO:0007669"/>
    <property type="project" value="UniProtKB-SubCell"/>
</dbReference>
<evidence type="ECO:0000256" key="1">
    <source>
        <dbReference type="ARBA" id="ARBA00004123"/>
    </source>
</evidence>
<evidence type="ECO:0000313" key="7">
    <source>
        <dbReference type="Proteomes" id="UP001152795"/>
    </source>
</evidence>
<keyword evidence="3" id="KW-0808">Transferase</keyword>
<dbReference type="Proteomes" id="UP001152795">
    <property type="component" value="Unassembled WGS sequence"/>
</dbReference>
<dbReference type="EMBL" id="CACRXK020002056">
    <property type="protein sequence ID" value="CAB3992454.1"/>
    <property type="molecule type" value="Genomic_DNA"/>
</dbReference>
<dbReference type="InterPro" id="IPR052056">
    <property type="entry name" value="Mono-ARTD/PARP"/>
</dbReference>
<dbReference type="InterPro" id="IPR012677">
    <property type="entry name" value="Nucleotide-bd_a/b_plait_sf"/>
</dbReference>
<evidence type="ECO:0000256" key="2">
    <source>
        <dbReference type="ARBA" id="ARBA00022676"/>
    </source>
</evidence>
<dbReference type="PROSITE" id="PS50102">
    <property type="entry name" value="RRM"/>
    <property type="match status" value="1"/>
</dbReference>
<name>A0A7D9HUU5_PARCT</name>
<dbReference type="Gene3D" id="3.40.220.10">
    <property type="entry name" value="Leucine Aminopeptidase, subunit E, domain 1"/>
    <property type="match status" value="2"/>
</dbReference>
<dbReference type="InterPro" id="IPR043472">
    <property type="entry name" value="Macro_dom-like"/>
</dbReference>
<dbReference type="PANTHER" id="PTHR14453">
    <property type="entry name" value="PARP/ZINC FINGER CCCH TYPE DOMAIN CONTAINING PROTEIN"/>
    <property type="match status" value="1"/>
</dbReference>
<dbReference type="Pfam" id="PF23085">
    <property type="entry name" value="RRM_PARP14_3"/>
    <property type="match status" value="2"/>
</dbReference>
<keyword evidence="2" id="KW-0328">Glycosyltransferase</keyword>
<dbReference type="Pfam" id="PF23254">
    <property type="entry name" value="KH_PARP14_8"/>
    <property type="match status" value="1"/>
</dbReference>
<dbReference type="InterPro" id="IPR012317">
    <property type="entry name" value="Poly(ADP-ribose)pol_cat_dom"/>
</dbReference>
<dbReference type="InterPro" id="IPR002589">
    <property type="entry name" value="Macro_dom"/>
</dbReference>
<dbReference type="GO" id="GO:1990404">
    <property type="term" value="F:NAD+-protein mono-ADP-ribosyltransferase activity"/>
    <property type="evidence" value="ECO:0007669"/>
    <property type="project" value="TreeGrafter"/>
</dbReference>
<dbReference type="GO" id="GO:0010629">
    <property type="term" value="P:negative regulation of gene expression"/>
    <property type="evidence" value="ECO:0007669"/>
    <property type="project" value="TreeGrafter"/>
</dbReference>
<dbReference type="GO" id="GO:0005737">
    <property type="term" value="C:cytoplasm"/>
    <property type="evidence" value="ECO:0007669"/>
    <property type="project" value="TreeGrafter"/>
</dbReference>
<dbReference type="SUPFAM" id="SSF56399">
    <property type="entry name" value="ADP-ribosylation"/>
    <property type="match status" value="1"/>
</dbReference>
<gene>
    <name evidence="6" type="ORF">PACLA_8A014846</name>
</gene>
<dbReference type="SUPFAM" id="SSF52949">
    <property type="entry name" value="Macro domain-like"/>
    <property type="match status" value="2"/>
</dbReference>
<dbReference type="PROSITE" id="PS51154">
    <property type="entry name" value="MACRO"/>
    <property type="match status" value="2"/>
</dbReference>